<dbReference type="OrthoDB" id="9815657at2"/>
<dbReference type="InterPro" id="IPR011659">
    <property type="entry name" value="WD40"/>
</dbReference>
<dbReference type="InterPro" id="IPR011042">
    <property type="entry name" value="6-blade_b-propeller_TolB-like"/>
</dbReference>
<dbReference type="Gene3D" id="3.20.20.140">
    <property type="entry name" value="Metal-dependent hydrolases"/>
    <property type="match status" value="2"/>
</dbReference>
<dbReference type="STRING" id="1349421.OI18_00980"/>
<evidence type="ECO:0000313" key="4">
    <source>
        <dbReference type="EMBL" id="KIC96362.1"/>
    </source>
</evidence>
<evidence type="ECO:0000256" key="1">
    <source>
        <dbReference type="ARBA" id="ARBA00009820"/>
    </source>
</evidence>
<evidence type="ECO:0000259" key="3">
    <source>
        <dbReference type="Pfam" id="PF01979"/>
    </source>
</evidence>
<dbReference type="Gene3D" id="2.120.10.30">
    <property type="entry name" value="TolB, C-terminal domain"/>
    <property type="match status" value="3"/>
</dbReference>
<comment type="similarity">
    <text evidence="1">Belongs to the TolB family.</text>
</comment>
<dbReference type="Pfam" id="PF01979">
    <property type="entry name" value="Amidohydro_1"/>
    <property type="match status" value="1"/>
</dbReference>
<feature type="domain" description="Amidohydrolase-related" evidence="3">
    <location>
        <begin position="789"/>
        <end position="1118"/>
    </location>
</feature>
<dbReference type="Proteomes" id="UP000031408">
    <property type="component" value="Unassembled WGS sequence"/>
</dbReference>
<feature type="chain" id="PRO_5002148877" evidence="2">
    <location>
        <begin position="23"/>
        <end position="1152"/>
    </location>
</feature>
<evidence type="ECO:0000256" key="2">
    <source>
        <dbReference type="SAM" id="SignalP"/>
    </source>
</evidence>
<dbReference type="SUPFAM" id="SSF82171">
    <property type="entry name" value="DPP6 N-terminal domain-like"/>
    <property type="match status" value="1"/>
</dbReference>
<dbReference type="GO" id="GO:0016810">
    <property type="term" value="F:hydrolase activity, acting on carbon-nitrogen (but not peptide) bonds"/>
    <property type="evidence" value="ECO:0007669"/>
    <property type="project" value="InterPro"/>
</dbReference>
<dbReference type="AlphaFoldDB" id="A0A0C1L878"/>
<gene>
    <name evidence="4" type="ORF">OI18_00980</name>
</gene>
<dbReference type="InterPro" id="IPR032466">
    <property type="entry name" value="Metal_Hydrolase"/>
</dbReference>
<dbReference type="Pfam" id="PF07676">
    <property type="entry name" value="PD40"/>
    <property type="match status" value="4"/>
</dbReference>
<accession>A0A0C1L878</accession>
<dbReference type="Gene3D" id="2.30.40.10">
    <property type="entry name" value="Urease, subunit C, domain 1"/>
    <property type="match status" value="2"/>
</dbReference>
<dbReference type="SUPFAM" id="SSF51556">
    <property type="entry name" value="Metallo-dependent hydrolases"/>
    <property type="match status" value="1"/>
</dbReference>
<keyword evidence="4" id="KW-0378">Hydrolase</keyword>
<evidence type="ECO:0000313" key="5">
    <source>
        <dbReference type="Proteomes" id="UP000031408"/>
    </source>
</evidence>
<dbReference type="EMBL" id="JSVC01000001">
    <property type="protein sequence ID" value="KIC96362.1"/>
    <property type="molecule type" value="Genomic_DNA"/>
</dbReference>
<name>A0A0C1L878_9BACT</name>
<comment type="caution">
    <text evidence="4">The sequence shown here is derived from an EMBL/GenBank/DDBJ whole genome shotgun (WGS) entry which is preliminary data.</text>
</comment>
<protein>
    <submittedName>
        <fullName evidence="4">Amidohydrolase</fullName>
    </submittedName>
</protein>
<dbReference type="PANTHER" id="PTHR36842">
    <property type="entry name" value="PROTEIN TOLB HOMOLOG"/>
    <property type="match status" value="1"/>
</dbReference>
<dbReference type="SUPFAM" id="SSF51338">
    <property type="entry name" value="Composite domain of metallo-dependent hydrolases"/>
    <property type="match status" value="1"/>
</dbReference>
<dbReference type="PANTHER" id="PTHR36842:SF1">
    <property type="entry name" value="PROTEIN TOLB"/>
    <property type="match status" value="1"/>
</dbReference>
<sequence length="1152" mass="127766">MSLATGCLLAGGMLLNFSITNAQSDFGGPNISPVSDTLKKDTLGYSTFKNLPLKPKRKIKLTTSEGTWISVDVSPDGKTIVFDLLGDIYTIPATGGKAVAVTKGLAFDTHPRYSPDGKRILFTSDRSGSENLWYIDSDRQDTVQLTKDQNMNFPNASWTPDGEYVVYAKGRLNVQLYMMHKDGGGGIQLVDAPPVLKTIDPAVSHDGRYIYFSRRIGSWNYNAQMPQYQLGVYDRQSAKINTITARYGSAFTPVLSRDGRWLVYGTRYEDKTGLILKDLKSGDERWLAYPVQRDEQESIATMGVLPGMAFTPDNKAIIVSMGGKIKRIPIDGSAITDIPFTVETELELGERLEFKYPVSDSSHGLITQIRDAVPSPDGKKLAFTALNRLYVMDFPNGKPRRITTNNFTEALPVWTPDGSGIVFSSWTPDGGHLYRAALTGKSATVQLTRTPGMYQFANFNPEGDRIVFIRSQAETYRKSISPFYNDAEDEICWIPASGGDITIIDKAMGRYNPHFVKGQNRIYLNNNGQLSSIQWDGSDEKIHAKITGITTYGISIMKYGRPVPDKCILTEEGAAEMETLSPSTAALITMSPSGHQAFAKINNELYWVSIPQAGKTVNISVADAAVAQFPARKLTTIGGEFPSWSSDGKKIHWSLGNAHFVYDIDRARFFEDSIKAVKKAEASKTPDKKSDSLQKIIDTLKIRKDSTAAKKKEEPAYKPAETVVRIYFERDIPKSALLLKNARILTMKGEEIIEKGDVLVINNRIKAIGSSGSLQVPGGTHEIDCSGKVILPGFVDTHSHMWPNWGIHKNQIWIYAANLAYGVTTTMDPQTGTTDVLTYGDMVEAGNMVGPRIYSTGPGVGFWAYNIKDSLQAENILQQHSKYFHTKYIKMYLTGNRQQRQWIIMAARNQGLHPTTEGGLNYKLNMTNLLDGYPGHEHAIPVYPLYSDVVKTIAEAKMSVTPTLLVSYGGPFAENYFFETENPYHDAKMQYFMPHEELAEKTRRVQGWFMPEEHVFQKHAKNMKALVDNGALAGIGSHGEFQGLGYHWEMWAMQSGGMKPFDVLRVATITGAKALGLDGDLGSVEAGKLADLVILDKNPLENIRNSNSVKYVVKNGRVYDGNTGDEVWPTARKLDRREWTSGPPKPNTGIKD</sequence>
<reference evidence="4 5" key="1">
    <citation type="submission" date="2014-11" db="EMBL/GenBank/DDBJ databases">
        <title>Genome sequence of Flavihumibacter solisilvae 3-3.</title>
        <authorList>
            <person name="Zhou G."/>
            <person name="Li M."/>
            <person name="Wang G."/>
        </authorList>
    </citation>
    <scope>NUCLEOTIDE SEQUENCE [LARGE SCALE GENOMIC DNA]</scope>
    <source>
        <strain evidence="4 5">3-3</strain>
    </source>
</reference>
<dbReference type="RefSeq" id="WP_039136247.1">
    <property type="nucleotide sequence ID" value="NZ_JSVC01000001.1"/>
</dbReference>
<feature type="signal peptide" evidence="2">
    <location>
        <begin position="1"/>
        <end position="22"/>
    </location>
</feature>
<keyword evidence="2" id="KW-0732">Signal</keyword>
<dbReference type="InterPro" id="IPR006680">
    <property type="entry name" value="Amidohydro-rel"/>
</dbReference>
<organism evidence="4 5">
    <name type="scientific">Flavihumibacter solisilvae</name>
    <dbReference type="NCBI Taxonomy" id="1349421"/>
    <lineage>
        <taxon>Bacteria</taxon>
        <taxon>Pseudomonadati</taxon>
        <taxon>Bacteroidota</taxon>
        <taxon>Chitinophagia</taxon>
        <taxon>Chitinophagales</taxon>
        <taxon>Chitinophagaceae</taxon>
        <taxon>Flavihumibacter</taxon>
    </lineage>
</organism>
<dbReference type="InterPro" id="IPR011059">
    <property type="entry name" value="Metal-dep_hydrolase_composite"/>
</dbReference>
<keyword evidence="5" id="KW-1185">Reference proteome</keyword>
<proteinExistence type="inferred from homology"/>